<dbReference type="PRINTS" id="PR00364">
    <property type="entry name" value="DISEASERSIST"/>
</dbReference>
<dbReference type="Gene3D" id="3.40.50.300">
    <property type="entry name" value="P-loop containing nucleotide triphosphate hydrolases"/>
    <property type="match status" value="1"/>
</dbReference>
<gene>
    <name evidence="4" type="ORF">NC595_10415</name>
</gene>
<dbReference type="Pfam" id="PF25872">
    <property type="entry name" value="HTH_77"/>
    <property type="match status" value="1"/>
</dbReference>
<evidence type="ECO:0000259" key="3">
    <source>
        <dbReference type="PROSITE" id="PS51755"/>
    </source>
</evidence>
<dbReference type="PROSITE" id="PS51755">
    <property type="entry name" value="OMPR_PHOB"/>
    <property type="match status" value="1"/>
</dbReference>
<dbReference type="SUPFAM" id="SSF52540">
    <property type="entry name" value="P-loop containing nucleoside triphosphate hydrolases"/>
    <property type="match status" value="1"/>
</dbReference>
<dbReference type="InterPro" id="IPR058852">
    <property type="entry name" value="HTH_77"/>
</dbReference>
<sequence>MVDGRYLAHTEPPATYAFADVVVEPLAHRILRDGREIAVEPRAFAVLLHFLAHPGQLLGRDDLLDAVWGHSCVTPSTLSRVIAQLRRALDDDSDRPHCIQTVHGLGYRFIAAVTTTSASLRFAPPARLRVPARTETLIGRDEAIEHVARLLRDGRLVTIAGAGGIGKTQVALEVARRAEADFPDGIWLLDCTLQADGESIVRWLAGVFDLPAAAVVDELVARLCELLRQRRVLLVFDNCERIAPPLGQLVVALLAASTELRVLVTSQHRLNCAGESLCWLPPLAVPDAGEWSSPDAAERLAQVPAVQLLLVRSRAAASSFTLTPANAAAVAEICRGVDGLPLALEIAAARLRLLSPQQLLARMDGQLLSLADASSSRPARHQTLHALIAWSFALLSAHERALLEGLSVFAGGSTLGGACAIGAVYGLGDEAVLDLLEGLVDKSLLVVDVATNPPSYRLLDSVRLFASQQLAERGDEARLRDAHLAHFVALAQQVDAEIRSDREQLWCERVRREWANLHEAFEYAMTRPGRAADALALIGDLCWYFRMSSNYREPAGWLERALAAEPSPTRQRAKALIGCGMLHYHAQVQDRAEALLREGVALAAAWGDDWMAAAGRAVLAFELAASGNTVEAEACAAAAARVAEAQADPWLASMALLGRGIALAMGRRHDEAEVCLSAALQAASEPGHGSYQLAYTLINRALLRVYLGRFADAASDWLADLDAFAGLRHWRGLAGCVEGTAYLCSADGRLPEAARFLAAAARVRELTDAPLMPQWREAQQVAVRTVREGLGVSFASSWQAGAAARFEEIVADARMTLVAIANAQPPRHAASRPSGS</sequence>
<keyword evidence="1 2" id="KW-0238">DNA-binding</keyword>
<comment type="caution">
    <text evidence="4">The sequence shown here is derived from an EMBL/GenBank/DDBJ whole genome shotgun (WGS) entry which is preliminary data.</text>
</comment>
<accession>A0ABT1FAR1</accession>
<evidence type="ECO:0000313" key="4">
    <source>
        <dbReference type="EMBL" id="MCP1374476.1"/>
    </source>
</evidence>
<dbReference type="Proteomes" id="UP001204615">
    <property type="component" value="Unassembled WGS sequence"/>
</dbReference>
<dbReference type="PANTHER" id="PTHR47691:SF3">
    <property type="entry name" value="HTH-TYPE TRANSCRIPTIONAL REGULATOR RV0890C-RELATED"/>
    <property type="match status" value="1"/>
</dbReference>
<dbReference type="InterPro" id="IPR001867">
    <property type="entry name" value="OmpR/PhoB-type_DNA-bd"/>
</dbReference>
<dbReference type="Pfam" id="PF00486">
    <property type="entry name" value="Trans_reg_C"/>
    <property type="match status" value="1"/>
</dbReference>
<evidence type="ECO:0000256" key="1">
    <source>
        <dbReference type="ARBA" id="ARBA00023125"/>
    </source>
</evidence>
<dbReference type="RefSeq" id="WP_253566245.1">
    <property type="nucleotide sequence ID" value="NZ_JAMZEK010000002.1"/>
</dbReference>
<dbReference type="Gene3D" id="1.10.10.10">
    <property type="entry name" value="Winged helix-like DNA-binding domain superfamily/Winged helix DNA-binding domain"/>
    <property type="match status" value="1"/>
</dbReference>
<name>A0ABT1FAR1_9GAMM</name>
<dbReference type="SUPFAM" id="SSF46894">
    <property type="entry name" value="C-terminal effector domain of the bipartite response regulators"/>
    <property type="match status" value="1"/>
</dbReference>
<dbReference type="InterPro" id="IPR002182">
    <property type="entry name" value="NB-ARC"/>
</dbReference>
<dbReference type="CDD" id="cd00383">
    <property type="entry name" value="trans_reg_C"/>
    <property type="match status" value="1"/>
</dbReference>
<dbReference type="InterPro" id="IPR016032">
    <property type="entry name" value="Sig_transdc_resp-reg_C-effctor"/>
</dbReference>
<dbReference type="InterPro" id="IPR036388">
    <property type="entry name" value="WH-like_DNA-bd_sf"/>
</dbReference>
<dbReference type="InterPro" id="IPR011990">
    <property type="entry name" value="TPR-like_helical_dom_sf"/>
</dbReference>
<keyword evidence="5" id="KW-1185">Reference proteome</keyword>
<organism evidence="4 5">
    <name type="scientific">Dyella lutea</name>
    <dbReference type="NCBI Taxonomy" id="2950441"/>
    <lineage>
        <taxon>Bacteria</taxon>
        <taxon>Pseudomonadati</taxon>
        <taxon>Pseudomonadota</taxon>
        <taxon>Gammaproteobacteria</taxon>
        <taxon>Lysobacterales</taxon>
        <taxon>Rhodanobacteraceae</taxon>
        <taxon>Dyella</taxon>
    </lineage>
</organism>
<dbReference type="InterPro" id="IPR027417">
    <property type="entry name" value="P-loop_NTPase"/>
</dbReference>
<feature type="DNA-binding region" description="OmpR/PhoB-type" evidence="2">
    <location>
        <begin position="13"/>
        <end position="111"/>
    </location>
</feature>
<protein>
    <submittedName>
        <fullName evidence="4">Winged helix-turn-helix domain-containing protein</fullName>
    </submittedName>
</protein>
<dbReference type="EMBL" id="JAMZEK010000002">
    <property type="protein sequence ID" value="MCP1374476.1"/>
    <property type="molecule type" value="Genomic_DNA"/>
</dbReference>
<feature type="domain" description="OmpR/PhoB-type" evidence="3">
    <location>
        <begin position="13"/>
        <end position="111"/>
    </location>
</feature>
<evidence type="ECO:0000313" key="5">
    <source>
        <dbReference type="Proteomes" id="UP001204615"/>
    </source>
</evidence>
<evidence type="ECO:0000256" key="2">
    <source>
        <dbReference type="PROSITE-ProRule" id="PRU01091"/>
    </source>
</evidence>
<dbReference type="Pfam" id="PF00931">
    <property type="entry name" value="NB-ARC"/>
    <property type="match status" value="1"/>
</dbReference>
<dbReference type="SMART" id="SM00862">
    <property type="entry name" value="Trans_reg_C"/>
    <property type="match status" value="1"/>
</dbReference>
<dbReference type="PANTHER" id="PTHR47691">
    <property type="entry name" value="REGULATOR-RELATED"/>
    <property type="match status" value="1"/>
</dbReference>
<dbReference type="SUPFAM" id="SSF48452">
    <property type="entry name" value="TPR-like"/>
    <property type="match status" value="1"/>
</dbReference>
<proteinExistence type="predicted"/>
<dbReference type="Gene3D" id="1.25.40.10">
    <property type="entry name" value="Tetratricopeptide repeat domain"/>
    <property type="match status" value="1"/>
</dbReference>
<reference evidence="4 5" key="1">
    <citation type="submission" date="2022-06" db="EMBL/GenBank/DDBJ databases">
        <title>Dyella sp. Sa strain:Sa Genome sequencing.</title>
        <authorList>
            <person name="Park S."/>
        </authorList>
    </citation>
    <scope>NUCLEOTIDE SEQUENCE [LARGE SCALE GENOMIC DNA]</scope>
    <source>
        <strain evidence="4 5">Sa</strain>
    </source>
</reference>